<proteinExistence type="predicted"/>
<keyword evidence="1" id="KW-0732">Signal</keyword>
<dbReference type="EMBL" id="NBBJ01000003">
    <property type="protein sequence ID" value="OWK29698.1"/>
    <property type="molecule type" value="Genomic_DNA"/>
</dbReference>
<sequence length="145" mass="15308">MRIAFLAATAAMLAAPAATAEPLALSLTCPGNGDGREMVRNIGKKEKNDPTYVSRRIPVAGTAQVKINGAEGQILLPRAYVIDGDWRNIRKMMVTDTAIEGRVQIALITSAALSIDRTSGTLTLTSDSGTFVARCTAADVANRAF</sequence>
<dbReference type="OrthoDB" id="9903352at2"/>
<name>A0A245ZIY1_9SPHN</name>
<organism evidence="2 3">
    <name type="scientific">Sphingomonas mucosissima</name>
    <dbReference type="NCBI Taxonomy" id="370959"/>
    <lineage>
        <taxon>Bacteria</taxon>
        <taxon>Pseudomonadati</taxon>
        <taxon>Pseudomonadota</taxon>
        <taxon>Alphaproteobacteria</taxon>
        <taxon>Sphingomonadales</taxon>
        <taxon>Sphingomonadaceae</taxon>
        <taxon>Sphingomonas</taxon>
    </lineage>
</organism>
<feature type="chain" id="PRO_5012625305" evidence="1">
    <location>
        <begin position="21"/>
        <end position="145"/>
    </location>
</feature>
<comment type="caution">
    <text evidence="2">The sequence shown here is derived from an EMBL/GenBank/DDBJ whole genome shotgun (WGS) entry which is preliminary data.</text>
</comment>
<dbReference type="RefSeq" id="WP_088333826.1">
    <property type="nucleotide sequence ID" value="NZ_NBBJ01000003.1"/>
</dbReference>
<evidence type="ECO:0000313" key="3">
    <source>
        <dbReference type="Proteomes" id="UP000197783"/>
    </source>
</evidence>
<gene>
    <name evidence="2" type="ORF">SPMU_21180</name>
</gene>
<feature type="signal peptide" evidence="1">
    <location>
        <begin position="1"/>
        <end position="20"/>
    </location>
</feature>
<reference evidence="2 3" key="1">
    <citation type="submission" date="2017-03" db="EMBL/GenBank/DDBJ databases">
        <title>Genome sequence of Sphingomonas mucosissima DSM 17494.</title>
        <authorList>
            <person name="Poehlein A."/>
            <person name="Wuebbeler J.H."/>
            <person name="Steinbuechel A."/>
            <person name="Daniel R."/>
        </authorList>
    </citation>
    <scope>NUCLEOTIDE SEQUENCE [LARGE SCALE GENOMIC DNA]</scope>
    <source>
        <strain evidence="2 3">DSM 17494</strain>
    </source>
</reference>
<dbReference type="Proteomes" id="UP000197783">
    <property type="component" value="Unassembled WGS sequence"/>
</dbReference>
<protein>
    <submittedName>
        <fullName evidence="2">Uncharacterized protein</fullName>
    </submittedName>
</protein>
<keyword evidence="3" id="KW-1185">Reference proteome</keyword>
<dbReference type="AlphaFoldDB" id="A0A245ZIY1"/>
<accession>A0A245ZIY1</accession>
<evidence type="ECO:0000313" key="2">
    <source>
        <dbReference type="EMBL" id="OWK29698.1"/>
    </source>
</evidence>
<evidence type="ECO:0000256" key="1">
    <source>
        <dbReference type="SAM" id="SignalP"/>
    </source>
</evidence>